<evidence type="ECO:0000313" key="1">
    <source>
        <dbReference type="EMBL" id="MFC6093775.1"/>
    </source>
</evidence>
<proteinExistence type="predicted"/>
<protein>
    <submittedName>
        <fullName evidence="1">Uncharacterized protein</fullName>
    </submittedName>
</protein>
<comment type="caution">
    <text evidence="1">The sequence shown here is derived from an EMBL/GenBank/DDBJ whole genome shotgun (WGS) entry which is preliminary data.</text>
</comment>
<reference evidence="2" key="1">
    <citation type="journal article" date="2019" name="Int. J. Syst. Evol. Microbiol.">
        <title>The Global Catalogue of Microorganisms (GCM) 10K type strain sequencing project: providing services to taxonomists for standard genome sequencing and annotation.</title>
        <authorList>
            <consortium name="The Broad Institute Genomics Platform"/>
            <consortium name="The Broad Institute Genome Sequencing Center for Infectious Disease"/>
            <person name="Wu L."/>
            <person name="Ma J."/>
        </authorList>
    </citation>
    <scope>NUCLEOTIDE SEQUENCE [LARGE SCALE GENOMIC DNA]</scope>
    <source>
        <strain evidence="2">CGMCC 4.7246</strain>
    </source>
</reference>
<sequence length="185" mass="19611">MTTDVIKTADLEATGVPRHVIDLKCRPGGPWQRVLPGVLLLSAAPPSRDQRLRAALAYAGPGAVVTGVEALRAQGLPGLPDAPVIHLLQPAARRRACTTELLLERTTRPPGTVVRAGLRLAEPTRAVLDAARREPHALRRHHLLATTVRSGLCTIAGLEVELAAGSKRGSAATRAALRTLKALLR</sequence>
<dbReference type="RefSeq" id="WP_380641302.1">
    <property type="nucleotide sequence ID" value="NZ_JBHSQO010000049.1"/>
</dbReference>
<dbReference type="EMBL" id="JBHSQO010000049">
    <property type="protein sequence ID" value="MFC6093775.1"/>
    <property type="molecule type" value="Genomic_DNA"/>
</dbReference>
<organism evidence="1 2">
    <name type="scientific">Saccharothrix lopnurensis</name>
    <dbReference type="NCBI Taxonomy" id="1670621"/>
    <lineage>
        <taxon>Bacteria</taxon>
        <taxon>Bacillati</taxon>
        <taxon>Actinomycetota</taxon>
        <taxon>Actinomycetes</taxon>
        <taxon>Pseudonocardiales</taxon>
        <taxon>Pseudonocardiaceae</taxon>
        <taxon>Saccharothrix</taxon>
    </lineage>
</organism>
<gene>
    <name evidence="1" type="ORF">ACFP3R_31295</name>
</gene>
<keyword evidence="2" id="KW-1185">Reference proteome</keyword>
<dbReference type="Proteomes" id="UP001596220">
    <property type="component" value="Unassembled WGS sequence"/>
</dbReference>
<evidence type="ECO:0000313" key="2">
    <source>
        <dbReference type="Proteomes" id="UP001596220"/>
    </source>
</evidence>
<accession>A0ABW1PDT0</accession>
<name>A0ABW1PDT0_9PSEU</name>